<organism evidence="2 3">
    <name type="scientific">Romanomermis culicivorax</name>
    <name type="common">Nematode worm</name>
    <dbReference type="NCBI Taxonomy" id="13658"/>
    <lineage>
        <taxon>Eukaryota</taxon>
        <taxon>Metazoa</taxon>
        <taxon>Ecdysozoa</taxon>
        <taxon>Nematoda</taxon>
        <taxon>Enoplea</taxon>
        <taxon>Dorylaimia</taxon>
        <taxon>Mermithida</taxon>
        <taxon>Mermithoidea</taxon>
        <taxon>Mermithidae</taxon>
        <taxon>Romanomermis</taxon>
    </lineage>
</organism>
<feature type="region of interest" description="Disordered" evidence="1">
    <location>
        <begin position="1"/>
        <end position="85"/>
    </location>
</feature>
<dbReference type="WBParaSite" id="nRc.2.0.1.t19672-RA">
    <property type="protein sequence ID" value="nRc.2.0.1.t19672-RA"/>
    <property type="gene ID" value="nRc.2.0.1.g19672"/>
</dbReference>
<accession>A0A915J1U6</accession>
<reference evidence="3" key="1">
    <citation type="submission" date="2022-11" db="UniProtKB">
        <authorList>
            <consortium name="WormBaseParasite"/>
        </authorList>
    </citation>
    <scope>IDENTIFICATION</scope>
</reference>
<dbReference type="AlphaFoldDB" id="A0A915J1U6"/>
<feature type="compositionally biased region" description="Polar residues" evidence="1">
    <location>
        <begin position="56"/>
        <end position="85"/>
    </location>
</feature>
<sequence length="85" mass="9748">MPKTTANVQMTRLHTTKVKKAKLSSSSTADRRMDKLIWRKRRESPYDDKNIDKTSKTSSSNYPTRQKSHGSTNSDSYKITQNLIA</sequence>
<proteinExistence type="predicted"/>
<evidence type="ECO:0000313" key="2">
    <source>
        <dbReference type="Proteomes" id="UP000887565"/>
    </source>
</evidence>
<feature type="compositionally biased region" description="Basic and acidic residues" evidence="1">
    <location>
        <begin position="29"/>
        <end position="55"/>
    </location>
</feature>
<evidence type="ECO:0000256" key="1">
    <source>
        <dbReference type="SAM" id="MobiDB-lite"/>
    </source>
</evidence>
<feature type="compositionally biased region" description="Polar residues" evidence="1">
    <location>
        <begin position="1"/>
        <end position="13"/>
    </location>
</feature>
<protein>
    <submittedName>
        <fullName evidence="3">Uncharacterized protein</fullName>
    </submittedName>
</protein>
<evidence type="ECO:0000313" key="3">
    <source>
        <dbReference type="WBParaSite" id="nRc.2.0.1.t19672-RA"/>
    </source>
</evidence>
<keyword evidence="2" id="KW-1185">Reference proteome</keyword>
<dbReference type="Proteomes" id="UP000887565">
    <property type="component" value="Unplaced"/>
</dbReference>
<name>A0A915J1U6_ROMCU</name>